<comment type="subunit">
    <text evidence="4">Complex I is composed of 45 different subunits.</text>
</comment>
<protein>
    <submittedName>
        <fullName evidence="11">NADH dehydrogenase [ubiquinone] 1 alpha subcomplex subunit</fullName>
    </submittedName>
</protein>
<evidence type="ECO:0000313" key="13">
    <source>
        <dbReference type="Proteomes" id="UP000053097"/>
    </source>
</evidence>
<keyword evidence="13" id="KW-1185">Reference proteome</keyword>
<accession>A0A026WV89</accession>
<evidence type="ECO:0000256" key="9">
    <source>
        <dbReference type="ARBA" id="ARBA00023128"/>
    </source>
</evidence>
<evidence type="ECO:0000313" key="11">
    <source>
        <dbReference type="EMBL" id="EZA59019.1"/>
    </source>
</evidence>
<dbReference type="PANTHER" id="PTHR12653">
    <property type="entry name" value="NADH-UBIQUINONE OXIDOREDUCTASE 13 KD-B SUBUNIT"/>
    <property type="match status" value="1"/>
</dbReference>
<keyword evidence="8" id="KW-0249">Electron transport</keyword>
<dbReference type="InterPro" id="IPR006806">
    <property type="entry name" value="NDUFA5"/>
</dbReference>
<dbReference type="STRING" id="2015173.A0A026WV89"/>
<dbReference type="EMBL" id="KK107111">
    <property type="protein sequence ID" value="EZA59019.1"/>
    <property type="molecule type" value="Genomic_DNA"/>
</dbReference>
<reference evidence="12" key="3">
    <citation type="submission" date="2018-07" db="EMBL/GenBank/DDBJ databases">
        <authorList>
            <person name="Mckenzie S.K."/>
            <person name="Kronauer D.J.C."/>
        </authorList>
    </citation>
    <scope>NUCLEOTIDE SEQUENCE</scope>
    <source>
        <strain evidence="12">Clonal line C1</strain>
    </source>
</reference>
<keyword evidence="11" id="KW-0830">Ubiquinone</keyword>
<organism evidence="11 13">
    <name type="scientific">Ooceraea biroi</name>
    <name type="common">Clonal raider ant</name>
    <name type="synonym">Cerapachys biroi</name>
    <dbReference type="NCBI Taxonomy" id="2015173"/>
    <lineage>
        <taxon>Eukaryota</taxon>
        <taxon>Metazoa</taxon>
        <taxon>Ecdysozoa</taxon>
        <taxon>Arthropoda</taxon>
        <taxon>Hexapoda</taxon>
        <taxon>Insecta</taxon>
        <taxon>Pterygota</taxon>
        <taxon>Neoptera</taxon>
        <taxon>Endopterygota</taxon>
        <taxon>Hymenoptera</taxon>
        <taxon>Apocrita</taxon>
        <taxon>Aculeata</taxon>
        <taxon>Formicoidea</taxon>
        <taxon>Formicidae</taxon>
        <taxon>Dorylinae</taxon>
        <taxon>Ooceraea</taxon>
    </lineage>
</organism>
<evidence type="ECO:0000256" key="1">
    <source>
        <dbReference type="ARBA" id="ARBA00003195"/>
    </source>
</evidence>
<dbReference type="AlphaFoldDB" id="A0A026WV89"/>
<evidence type="ECO:0000256" key="3">
    <source>
        <dbReference type="ARBA" id="ARBA00010261"/>
    </source>
</evidence>
<evidence type="ECO:0000256" key="4">
    <source>
        <dbReference type="ARBA" id="ARBA00011533"/>
    </source>
</evidence>
<dbReference type="GO" id="GO:0022904">
    <property type="term" value="P:respiratory electron transport chain"/>
    <property type="evidence" value="ECO:0007669"/>
    <property type="project" value="InterPro"/>
</dbReference>
<dbReference type="EMBL" id="QOIP01000011">
    <property type="protein sequence ID" value="RLU16833.1"/>
    <property type="molecule type" value="Genomic_DNA"/>
</dbReference>
<evidence type="ECO:0000256" key="2">
    <source>
        <dbReference type="ARBA" id="ARBA00004443"/>
    </source>
</evidence>
<evidence type="ECO:0000313" key="12">
    <source>
        <dbReference type="EMBL" id="RLU16833.1"/>
    </source>
</evidence>
<evidence type="ECO:0000256" key="6">
    <source>
        <dbReference type="ARBA" id="ARBA00022660"/>
    </source>
</evidence>
<evidence type="ECO:0000256" key="8">
    <source>
        <dbReference type="ARBA" id="ARBA00022982"/>
    </source>
</evidence>
<comment type="subcellular location">
    <subcellularLocation>
        <location evidence="2">Mitochondrion inner membrane</location>
        <topology evidence="2">Peripheral membrane protein</topology>
        <orientation evidence="2">Matrix side</orientation>
    </subcellularLocation>
</comment>
<reference evidence="12" key="2">
    <citation type="journal article" date="2018" name="Genome Res.">
        <title>The genomic architecture and molecular evolution of ant odorant receptors.</title>
        <authorList>
            <person name="McKenzie S.K."/>
            <person name="Kronauer D.J.C."/>
        </authorList>
    </citation>
    <scope>NUCLEOTIDE SEQUENCE [LARGE SCALE GENOMIC DNA]</scope>
    <source>
        <strain evidence="12">Clonal line C1</strain>
    </source>
</reference>
<name>A0A026WV89_OOCBI</name>
<keyword evidence="10" id="KW-0472">Membrane</keyword>
<keyword evidence="9" id="KW-0496">Mitochondrion</keyword>
<gene>
    <name evidence="12" type="ORF">DMN91_010901</name>
    <name evidence="11" type="ORF">X777_16979</name>
</gene>
<evidence type="ECO:0000256" key="7">
    <source>
        <dbReference type="ARBA" id="ARBA00022792"/>
    </source>
</evidence>
<reference evidence="11 13" key="1">
    <citation type="journal article" date="2014" name="Curr. Biol.">
        <title>The genome of the clonal raider ant Cerapachys biroi.</title>
        <authorList>
            <person name="Oxley P.R."/>
            <person name="Ji L."/>
            <person name="Fetter-Pruneda I."/>
            <person name="McKenzie S.K."/>
            <person name="Li C."/>
            <person name="Hu H."/>
            <person name="Zhang G."/>
            <person name="Kronauer D.J."/>
        </authorList>
    </citation>
    <scope>NUCLEOTIDE SEQUENCE [LARGE SCALE GENOMIC DNA]</scope>
</reference>
<sequence>MAGVLKKTTRLTGLAVAQHPQMDLSTVYKRILRVLEKFPKDSTYRVETEKVVKDRLKIVRENNDVQTIENKIACGQVEELLLQAKSEMRLAEKMLEWKPWEKLMQEAPPNQWTWPPHK</sequence>
<keyword evidence="5" id="KW-0813">Transport</keyword>
<comment type="similarity">
    <text evidence="3">Belongs to the complex I NDUFA5 subunit family.</text>
</comment>
<proteinExistence type="inferred from homology"/>
<dbReference type="Pfam" id="PF04716">
    <property type="entry name" value="ETC_C1_NDUFA5"/>
    <property type="match status" value="1"/>
</dbReference>
<keyword evidence="7" id="KW-0999">Mitochondrion inner membrane</keyword>
<dbReference type="GO" id="GO:0005743">
    <property type="term" value="C:mitochondrial inner membrane"/>
    <property type="evidence" value="ECO:0007669"/>
    <property type="project" value="UniProtKB-SubCell"/>
</dbReference>
<keyword evidence="6" id="KW-0679">Respiratory chain</keyword>
<evidence type="ECO:0000256" key="5">
    <source>
        <dbReference type="ARBA" id="ARBA00022448"/>
    </source>
</evidence>
<evidence type="ECO:0000256" key="10">
    <source>
        <dbReference type="ARBA" id="ARBA00023136"/>
    </source>
</evidence>
<comment type="function">
    <text evidence="1">Accessory subunit of the mitochondrial membrane respiratory chain NADH dehydrogenase (Complex I), that is believed not to be involved in catalysis. Complex I functions in the transfer of electrons from NADH to the respiratory chain. The immediate electron acceptor for the enzyme is believed to be ubiquinone.</text>
</comment>
<dbReference type="OrthoDB" id="286811at2759"/>
<dbReference type="OMA" id="ENQWKWP"/>
<dbReference type="Proteomes" id="UP000053097">
    <property type="component" value="Unassembled WGS sequence"/>
</dbReference>
<dbReference type="Proteomes" id="UP000279307">
    <property type="component" value="Chromosome 11"/>
</dbReference>
<dbReference type="PANTHER" id="PTHR12653:SF0">
    <property type="entry name" value="NADH DEHYDROGENASE [UBIQUINONE] 1 ALPHA SUBCOMPLEX SUBUNIT 5"/>
    <property type="match status" value="1"/>
</dbReference>